<protein>
    <submittedName>
        <fullName evidence="3">Teichoic acid ABC transporter ATP-binding protein</fullName>
    </submittedName>
</protein>
<dbReference type="EMBL" id="BKAR01000028">
    <property type="protein sequence ID" value="GEP85378.1"/>
    <property type="molecule type" value="Genomic_DNA"/>
</dbReference>
<organism evidence="3 4">
    <name type="scientific">Staphylococcus piscifermentans</name>
    <dbReference type="NCBI Taxonomy" id="70258"/>
    <lineage>
        <taxon>Bacteria</taxon>
        <taxon>Bacillati</taxon>
        <taxon>Bacillota</taxon>
        <taxon>Bacilli</taxon>
        <taxon>Bacillales</taxon>
        <taxon>Staphylococcaceae</taxon>
        <taxon>Staphylococcus</taxon>
    </lineage>
</organism>
<dbReference type="InterPro" id="IPR003439">
    <property type="entry name" value="ABC_transporter-like_ATP-bd"/>
</dbReference>
<dbReference type="InterPro" id="IPR003593">
    <property type="entry name" value="AAA+_ATPase"/>
</dbReference>
<dbReference type="OrthoDB" id="2385601at2"/>
<dbReference type="Gene3D" id="3.40.50.300">
    <property type="entry name" value="P-loop containing nucleotide triphosphate hydrolases"/>
    <property type="match status" value="1"/>
</dbReference>
<keyword evidence="4" id="KW-1185">Reference proteome</keyword>
<dbReference type="SMART" id="SM00382">
    <property type="entry name" value="AAA"/>
    <property type="match status" value="1"/>
</dbReference>
<evidence type="ECO:0000313" key="4">
    <source>
        <dbReference type="Proteomes" id="UP000321736"/>
    </source>
</evidence>
<name>A0A239TWU4_9STAP</name>
<dbReference type="AlphaFoldDB" id="A0A239TWU4"/>
<dbReference type="SUPFAM" id="SSF52540">
    <property type="entry name" value="P-loop containing nucleoside triphosphate hydrolases"/>
    <property type="match status" value="1"/>
</dbReference>
<keyword evidence="1" id="KW-0547">Nucleotide-binding</keyword>
<reference evidence="3 4" key="1">
    <citation type="submission" date="2019-07" db="EMBL/GenBank/DDBJ databases">
        <title>Whole genome shotgun sequence of Staphylococcus piscifermentans NBRC 109625.</title>
        <authorList>
            <person name="Hosoyama A."/>
            <person name="Uohara A."/>
            <person name="Ohji S."/>
            <person name="Ichikawa N."/>
        </authorList>
    </citation>
    <scope>NUCLEOTIDE SEQUENCE [LARGE SCALE GENOMIC DNA]</scope>
    <source>
        <strain evidence="3 4">NBRC 109625</strain>
    </source>
</reference>
<dbReference type="GO" id="GO:0005524">
    <property type="term" value="F:ATP binding"/>
    <property type="evidence" value="ECO:0007669"/>
    <property type="project" value="UniProtKB-KW"/>
</dbReference>
<dbReference type="PANTHER" id="PTHR46743:SF2">
    <property type="entry name" value="TEICHOIC ACIDS EXPORT ATP-BINDING PROTEIN TAGH"/>
    <property type="match status" value="1"/>
</dbReference>
<dbReference type="Proteomes" id="UP000321736">
    <property type="component" value="Unassembled WGS sequence"/>
</dbReference>
<dbReference type="PANTHER" id="PTHR46743">
    <property type="entry name" value="TEICHOIC ACIDS EXPORT ATP-BINDING PROTEIN TAGH"/>
    <property type="match status" value="1"/>
</dbReference>
<dbReference type="PROSITE" id="PS50893">
    <property type="entry name" value="ABC_TRANSPORTER_2"/>
    <property type="match status" value="1"/>
</dbReference>
<dbReference type="InterPro" id="IPR050683">
    <property type="entry name" value="Bact_Polysacc_Export_ATP-bd"/>
</dbReference>
<evidence type="ECO:0000256" key="1">
    <source>
        <dbReference type="ARBA" id="ARBA00022741"/>
    </source>
</evidence>
<accession>A0A239TWU4</accession>
<evidence type="ECO:0000313" key="3">
    <source>
        <dbReference type="EMBL" id="GEP85378.1"/>
    </source>
</evidence>
<dbReference type="Pfam" id="PF22096">
    <property type="entry name" value="TagH_C"/>
    <property type="match status" value="1"/>
</dbReference>
<dbReference type="InterPro" id="IPR027417">
    <property type="entry name" value="P-loop_NTPase"/>
</dbReference>
<gene>
    <name evidence="3" type="ORF">SPI02_19630</name>
</gene>
<dbReference type="RefSeq" id="WP_095104547.1">
    <property type="nucleotide sequence ID" value="NZ_BKAR01000028.1"/>
</dbReference>
<sequence>MASSIVLKLLNITHYYRKKNRKKWYLPYGYDAEDIELNNVSLYLYQGESLGVIGEPGASKTLIGRILAGEVVPDKGRISRSGSLFFGDLEDKHLHEESVEAYVQNAVELFTYKESGHKTEQIIRYAGLQDLKETSVFKLSDRQYAQLIFSLARTSKADIIIFNHVLHCLDETFLERASELSDDYIDNDLTLITIDDDLDVIRNVSNYVVWISHGQVRMEGALSRVLPAFTEHENDRKSLETEEEKKNFDVDWKKKRTRIPEMSYNFRRVERYKHAKPTQFLSRIIGWSIALAIGFIITAALLFTNQGIVHFSQNAEQTKLQANKKQTFEDKLSYGIVTESELNVKAENGDSELKIPRYALLTITGENDNKYRIVVDDHNYITKKGDIRYFNPAGLYETHSKDSLEKYMKSNYINYIDFYNSHLGQSKNKAEKSLVPEKESRFVEQVTQQPVSMLYNDSKHLTGFVYPMVNKDKFKKEFNVQNDIWICKSGKGYFVADMKNNKWIYIEL</sequence>
<dbReference type="GO" id="GO:0016887">
    <property type="term" value="F:ATP hydrolysis activity"/>
    <property type="evidence" value="ECO:0007669"/>
    <property type="project" value="InterPro"/>
</dbReference>
<dbReference type="InterPro" id="IPR053990">
    <property type="entry name" value="TagH_C"/>
</dbReference>
<dbReference type="Pfam" id="PF00005">
    <property type="entry name" value="ABC_tran"/>
    <property type="match status" value="1"/>
</dbReference>
<proteinExistence type="predicted"/>
<evidence type="ECO:0000256" key="2">
    <source>
        <dbReference type="ARBA" id="ARBA00022840"/>
    </source>
</evidence>
<dbReference type="Pfam" id="PF22269">
    <property type="entry name" value="TagH_SH3-like"/>
    <property type="match status" value="1"/>
</dbReference>
<keyword evidence="2 3" id="KW-0067">ATP-binding</keyword>
<dbReference type="InterPro" id="IPR053989">
    <property type="entry name" value="TagH_SH3-like"/>
</dbReference>
<comment type="caution">
    <text evidence="3">The sequence shown here is derived from an EMBL/GenBank/DDBJ whole genome shotgun (WGS) entry which is preliminary data.</text>
</comment>